<dbReference type="PANTHER" id="PTHR39087">
    <property type="entry name" value="UPF0104 MEMBRANE PROTEIN MJ1595"/>
    <property type="match status" value="1"/>
</dbReference>
<evidence type="ECO:0000256" key="6">
    <source>
        <dbReference type="SAM" id="Phobius"/>
    </source>
</evidence>
<evidence type="ECO:0000313" key="8">
    <source>
        <dbReference type="Proteomes" id="UP000635278"/>
    </source>
</evidence>
<feature type="transmembrane region" description="Helical" evidence="6">
    <location>
        <begin position="127"/>
        <end position="145"/>
    </location>
</feature>
<keyword evidence="4 6" id="KW-1133">Transmembrane helix</keyword>
<feature type="transmembrane region" description="Helical" evidence="6">
    <location>
        <begin position="278"/>
        <end position="298"/>
    </location>
</feature>
<keyword evidence="5 6" id="KW-0472">Membrane</keyword>
<evidence type="ECO:0000256" key="5">
    <source>
        <dbReference type="ARBA" id="ARBA00023136"/>
    </source>
</evidence>
<protein>
    <submittedName>
        <fullName evidence="7">Flippase-like domain-containing protein</fullName>
    </submittedName>
</protein>
<keyword evidence="2" id="KW-1003">Cell membrane</keyword>
<name>A0ABX0JKI0_9PROT</name>
<sequence length="336" mass="35461">MKRLTILASGLGIGLTVWMLARFGAGSILALVAAGGWGVVLAILFHSLQVLLSALSWRVIGGSEGQDGTVLHLYDYYVLRCVREGVNNLLPVAQVGGEVVSARLLAHRGLGMRRAAAATICDLTVELLTQVAFTVAGLAVLLCLVKRSATTDELVESGIVVVLIGIAIFGSQWFGAISIVEKLLVRIAGHLGWSGVDGIRGLHEEIMALYKTSSRTMAAGAAQFAGWSIGAAEVCIILHFMGHDRSLATGYVIESVGQIAKSAAFAVPGGLGVSEGGYVLVGSLFGLPPTVSIALSLIKRLREIAWGLPSLVIWQWLETHWRPEHVIGSASGAHQR</sequence>
<gene>
    <name evidence="7" type="ORF">GOB93_00975</name>
</gene>
<accession>A0ABX0JKI0</accession>
<dbReference type="InterPro" id="IPR022791">
    <property type="entry name" value="L-PG_synthase/AglD"/>
</dbReference>
<evidence type="ECO:0000313" key="7">
    <source>
        <dbReference type="EMBL" id="NHN83215.1"/>
    </source>
</evidence>
<dbReference type="RefSeq" id="WP_173581651.1">
    <property type="nucleotide sequence ID" value="NZ_WOTB01000001.1"/>
</dbReference>
<dbReference type="NCBIfam" id="TIGR00374">
    <property type="entry name" value="flippase-like domain"/>
    <property type="match status" value="1"/>
</dbReference>
<comment type="caution">
    <text evidence="7">The sequence shown here is derived from an EMBL/GenBank/DDBJ whole genome shotgun (WGS) entry which is preliminary data.</text>
</comment>
<keyword evidence="8" id="KW-1185">Reference proteome</keyword>
<dbReference type="NCBIfam" id="TIGR03476">
    <property type="entry name" value="HpnL"/>
    <property type="match status" value="1"/>
</dbReference>
<feature type="transmembrane region" description="Helical" evidence="6">
    <location>
        <begin position="28"/>
        <end position="48"/>
    </location>
</feature>
<dbReference type="Pfam" id="PF03706">
    <property type="entry name" value="LPG_synthase_TM"/>
    <property type="match status" value="1"/>
</dbReference>
<dbReference type="Proteomes" id="UP000635278">
    <property type="component" value="Unassembled WGS sequence"/>
</dbReference>
<organism evidence="7 8">
    <name type="scientific">Acetobacter musti</name>
    <dbReference type="NCBI Taxonomy" id="864732"/>
    <lineage>
        <taxon>Bacteria</taxon>
        <taxon>Pseudomonadati</taxon>
        <taxon>Pseudomonadota</taxon>
        <taxon>Alphaproteobacteria</taxon>
        <taxon>Acetobacterales</taxon>
        <taxon>Acetobacteraceae</taxon>
        <taxon>Acetobacter</taxon>
    </lineage>
</organism>
<evidence type="ECO:0000256" key="1">
    <source>
        <dbReference type="ARBA" id="ARBA00004651"/>
    </source>
</evidence>
<evidence type="ECO:0000256" key="2">
    <source>
        <dbReference type="ARBA" id="ARBA00022475"/>
    </source>
</evidence>
<evidence type="ECO:0000256" key="4">
    <source>
        <dbReference type="ARBA" id="ARBA00022989"/>
    </source>
</evidence>
<dbReference type="EMBL" id="WOTB01000001">
    <property type="protein sequence ID" value="NHN83215.1"/>
    <property type="molecule type" value="Genomic_DNA"/>
</dbReference>
<dbReference type="PANTHER" id="PTHR39087:SF2">
    <property type="entry name" value="UPF0104 MEMBRANE PROTEIN MJ1595"/>
    <property type="match status" value="1"/>
</dbReference>
<feature type="transmembrane region" description="Helical" evidence="6">
    <location>
        <begin position="6"/>
        <end position="21"/>
    </location>
</feature>
<comment type="subcellular location">
    <subcellularLocation>
        <location evidence="1">Cell membrane</location>
        <topology evidence="1">Multi-pass membrane protein</topology>
    </subcellularLocation>
</comment>
<evidence type="ECO:0000256" key="3">
    <source>
        <dbReference type="ARBA" id="ARBA00022692"/>
    </source>
</evidence>
<feature type="transmembrane region" description="Helical" evidence="6">
    <location>
        <begin position="157"/>
        <end position="180"/>
    </location>
</feature>
<keyword evidence="3 6" id="KW-0812">Transmembrane</keyword>
<reference evidence="7 8" key="1">
    <citation type="journal article" date="2020" name="Int. J. Syst. Evol. Microbiol.">
        <title>Novel acetic acid bacteria from cider fermentations: Acetobacter conturbans sp. nov. and Acetobacter fallax sp. nov.</title>
        <authorList>
            <person name="Sombolestani A.S."/>
            <person name="Cleenwerck I."/>
            <person name="Cnockaert M."/>
            <person name="Borremans W."/>
            <person name="Wieme A.D."/>
            <person name="De Vuyst L."/>
            <person name="Vandamme P."/>
        </authorList>
    </citation>
    <scope>NUCLEOTIDE SEQUENCE [LARGE SCALE GENOMIC DNA]</scope>
    <source>
        <strain evidence="7 8">LMG 30640</strain>
    </source>
</reference>
<proteinExistence type="predicted"/>